<feature type="transmembrane region" description="Helical" evidence="6">
    <location>
        <begin position="132"/>
        <end position="151"/>
    </location>
</feature>
<feature type="transmembrane region" description="Helical" evidence="6">
    <location>
        <begin position="41"/>
        <end position="60"/>
    </location>
</feature>
<comment type="caution">
    <text evidence="7">The sequence shown here is derived from an EMBL/GenBank/DDBJ whole genome shotgun (WGS) entry which is preliminary data.</text>
</comment>
<dbReference type="InterPro" id="IPR051633">
    <property type="entry name" value="AceTr"/>
</dbReference>
<dbReference type="NCBIfam" id="NF038013">
    <property type="entry name" value="AceTr_1"/>
    <property type="match status" value="1"/>
</dbReference>
<keyword evidence="3 6" id="KW-0812">Transmembrane</keyword>
<keyword evidence="5 6" id="KW-0472">Membrane</keyword>
<feature type="transmembrane region" description="Helical" evidence="6">
    <location>
        <begin position="105"/>
        <end position="126"/>
    </location>
</feature>
<evidence type="ECO:0000256" key="6">
    <source>
        <dbReference type="SAM" id="Phobius"/>
    </source>
</evidence>
<dbReference type="PROSITE" id="PS51257">
    <property type="entry name" value="PROKAR_LIPOPROTEIN"/>
    <property type="match status" value="1"/>
</dbReference>
<evidence type="ECO:0000256" key="3">
    <source>
        <dbReference type="ARBA" id="ARBA00022692"/>
    </source>
</evidence>
<protein>
    <submittedName>
        <fullName evidence="7">Uncharacterized protein</fullName>
    </submittedName>
</protein>
<feature type="transmembrane region" description="Helical" evidence="6">
    <location>
        <begin position="6"/>
        <end position="29"/>
    </location>
</feature>
<feature type="transmembrane region" description="Helical" evidence="6">
    <location>
        <begin position="72"/>
        <end position="93"/>
    </location>
</feature>
<reference evidence="7" key="1">
    <citation type="submission" date="2020-06" db="EMBL/GenBank/DDBJ databases">
        <title>WGS assembly of Ceratodon purpureus strain R40.</title>
        <authorList>
            <person name="Carey S.B."/>
            <person name="Jenkins J."/>
            <person name="Shu S."/>
            <person name="Lovell J.T."/>
            <person name="Sreedasyam A."/>
            <person name="Maumus F."/>
            <person name="Tiley G.P."/>
            <person name="Fernandez-Pozo N."/>
            <person name="Barry K."/>
            <person name="Chen C."/>
            <person name="Wang M."/>
            <person name="Lipzen A."/>
            <person name="Daum C."/>
            <person name="Saski C.A."/>
            <person name="Payton A.C."/>
            <person name="Mcbreen J.C."/>
            <person name="Conrad R.E."/>
            <person name="Kollar L.M."/>
            <person name="Olsson S."/>
            <person name="Huttunen S."/>
            <person name="Landis J.B."/>
            <person name="Wickett N.J."/>
            <person name="Johnson M.G."/>
            <person name="Rensing S.A."/>
            <person name="Grimwood J."/>
            <person name="Schmutz J."/>
            <person name="Mcdaniel S.F."/>
        </authorList>
    </citation>
    <scope>NUCLEOTIDE SEQUENCE</scope>
    <source>
        <strain evidence="7">R40</strain>
    </source>
</reference>
<organism evidence="7 8">
    <name type="scientific">Ceratodon purpureus</name>
    <name type="common">Fire moss</name>
    <name type="synonym">Dicranum purpureum</name>
    <dbReference type="NCBI Taxonomy" id="3225"/>
    <lineage>
        <taxon>Eukaryota</taxon>
        <taxon>Viridiplantae</taxon>
        <taxon>Streptophyta</taxon>
        <taxon>Embryophyta</taxon>
        <taxon>Bryophyta</taxon>
        <taxon>Bryophytina</taxon>
        <taxon>Bryopsida</taxon>
        <taxon>Dicranidae</taxon>
        <taxon>Pseudoditrichales</taxon>
        <taxon>Ditrichaceae</taxon>
        <taxon>Ceratodon</taxon>
    </lineage>
</organism>
<accession>A0A8T0IJM8</accession>
<evidence type="ECO:0000256" key="4">
    <source>
        <dbReference type="ARBA" id="ARBA00022989"/>
    </source>
</evidence>
<dbReference type="EMBL" id="CM026423">
    <property type="protein sequence ID" value="KAG0583111.1"/>
    <property type="molecule type" value="Genomic_DNA"/>
</dbReference>
<name>A0A8T0IJM8_CERPU</name>
<dbReference type="PANTHER" id="PTHR31123:SF1">
    <property type="entry name" value="ACCUMULATION OF DYADS PROTEIN 2-RELATED"/>
    <property type="match status" value="1"/>
</dbReference>
<evidence type="ECO:0000256" key="1">
    <source>
        <dbReference type="ARBA" id="ARBA00004141"/>
    </source>
</evidence>
<dbReference type="Pfam" id="PF01184">
    <property type="entry name" value="Gpr1_Fun34_YaaH"/>
    <property type="match status" value="1"/>
</dbReference>
<evidence type="ECO:0000256" key="5">
    <source>
        <dbReference type="ARBA" id="ARBA00023136"/>
    </source>
</evidence>
<dbReference type="Proteomes" id="UP000822688">
    <property type="component" value="Chromosome 3"/>
</dbReference>
<comment type="subcellular location">
    <subcellularLocation>
        <location evidence="1">Membrane</location>
        <topology evidence="1">Multi-pass membrane protein</topology>
    </subcellularLocation>
</comment>
<proteinExistence type="inferred from homology"/>
<keyword evidence="4 6" id="KW-1133">Transmembrane helix</keyword>
<dbReference type="InterPro" id="IPR047622">
    <property type="entry name" value="GPR1_FUN34_YAAH"/>
</dbReference>
<dbReference type="InterPro" id="IPR000791">
    <property type="entry name" value="Gpr1/Fun34/SatP-like"/>
</dbReference>
<comment type="similarity">
    <text evidence="2">Belongs to the acetate uptake transporter (AceTr) (TC 2.A.96) family.</text>
</comment>
<evidence type="ECO:0000313" key="8">
    <source>
        <dbReference type="Proteomes" id="UP000822688"/>
    </source>
</evidence>
<sequence>MTVRIANPAPLGLCGFALTTFVLSCYNAGIFGISLSTPPNVVVGLALFYGGLAQLLAGMWEFKTGNTFGATAFSSYGAFWLAYAAIHIPGFGIKQAYANGYEKDVLDAIGIFLLAWTIFTFIMWLGTLRANIALSMLFAFLTITFMLLTIADFRRSDTFKRAGGSFGIMTAIIAWYIALAGILTHENSYFTLPVGSLAKH</sequence>
<gene>
    <name evidence="7" type="ORF">KC19_3G110200</name>
</gene>
<dbReference type="GO" id="GO:0015123">
    <property type="term" value="F:acetate transmembrane transporter activity"/>
    <property type="evidence" value="ECO:0007669"/>
    <property type="project" value="TreeGrafter"/>
</dbReference>
<dbReference type="AlphaFoldDB" id="A0A8T0IJM8"/>
<feature type="transmembrane region" description="Helical" evidence="6">
    <location>
        <begin position="163"/>
        <end position="183"/>
    </location>
</feature>
<dbReference type="PROSITE" id="PS01114">
    <property type="entry name" value="GPR1_FUN34_YAAH"/>
    <property type="match status" value="1"/>
</dbReference>
<dbReference type="GO" id="GO:0005886">
    <property type="term" value="C:plasma membrane"/>
    <property type="evidence" value="ECO:0007669"/>
    <property type="project" value="TreeGrafter"/>
</dbReference>
<dbReference type="PANTHER" id="PTHR31123">
    <property type="entry name" value="ACCUMULATION OF DYADS PROTEIN 2-RELATED"/>
    <property type="match status" value="1"/>
</dbReference>
<keyword evidence="8" id="KW-1185">Reference proteome</keyword>
<evidence type="ECO:0000313" key="7">
    <source>
        <dbReference type="EMBL" id="KAG0583111.1"/>
    </source>
</evidence>
<evidence type="ECO:0000256" key="2">
    <source>
        <dbReference type="ARBA" id="ARBA00005587"/>
    </source>
</evidence>